<evidence type="ECO:0000313" key="1">
    <source>
        <dbReference type="EMBL" id="KER25499.1"/>
    </source>
</evidence>
<accession>A0A075ACL0</accession>
<keyword evidence="2" id="KW-1185">Reference proteome</keyword>
<gene>
    <name evidence="1" type="ORF">T265_07069</name>
</gene>
<sequence length="77" mass="8332">MSVDRGIGCNPTASSTTVCPRETFATSKPELACKKFGTEDLFNTMSFTGFLDPLSRVPSTPPLHFALFKGDVLVIFS</sequence>
<protein>
    <submittedName>
        <fullName evidence="1">Uncharacterized protein</fullName>
    </submittedName>
</protein>
<organism evidence="1 2">
    <name type="scientific">Opisthorchis viverrini</name>
    <name type="common">Southeast Asian liver fluke</name>
    <dbReference type="NCBI Taxonomy" id="6198"/>
    <lineage>
        <taxon>Eukaryota</taxon>
        <taxon>Metazoa</taxon>
        <taxon>Spiralia</taxon>
        <taxon>Lophotrochozoa</taxon>
        <taxon>Platyhelminthes</taxon>
        <taxon>Trematoda</taxon>
        <taxon>Digenea</taxon>
        <taxon>Opisthorchiida</taxon>
        <taxon>Opisthorchiata</taxon>
        <taxon>Opisthorchiidae</taxon>
        <taxon>Opisthorchis</taxon>
    </lineage>
</organism>
<dbReference type="GeneID" id="20321248"/>
<dbReference type="RefSeq" id="XP_009170762.1">
    <property type="nucleotide sequence ID" value="XM_009172498.1"/>
</dbReference>
<dbReference type="CTD" id="20321248"/>
<name>A0A075ACL0_OPIVI</name>
<dbReference type="KEGG" id="ovi:T265_07069"/>
<evidence type="ECO:0000313" key="2">
    <source>
        <dbReference type="Proteomes" id="UP000054324"/>
    </source>
</evidence>
<dbReference type="EMBL" id="KL596775">
    <property type="protein sequence ID" value="KER25499.1"/>
    <property type="molecule type" value="Genomic_DNA"/>
</dbReference>
<proteinExistence type="predicted"/>
<reference evidence="1 2" key="1">
    <citation type="submission" date="2013-11" db="EMBL/GenBank/DDBJ databases">
        <title>Opisthorchis viverrini - life in the bile duct.</title>
        <authorList>
            <person name="Young N.D."/>
            <person name="Nagarajan N."/>
            <person name="Lin S.J."/>
            <person name="Korhonen P.K."/>
            <person name="Jex A.R."/>
            <person name="Hall R.S."/>
            <person name="Safavi-Hemami H."/>
            <person name="Kaewkong W."/>
            <person name="Bertrand D."/>
            <person name="Gao S."/>
            <person name="Seet Q."/>
            <person name="Wongkham S."/>
            <person name="Teh B.T."/>
            <person name="Wongkham C."/>
            <person name="Intapan P.M."/>
            <person name="Maleewong W."/>
            <person name="Yang X."/>
            <person name="Hu M."/>
            <person name="Wang Z."/>
            <person name="Hofmann A."/>
            <person name="Sternberg P.W."/>
            <person name="Tan P."/>
            <person name="Wang J."/>
            <person name="Gasser R.B."/>
        </authorList>
    </citation>
    <scope>NUCLEOTIDE SEQUENCE [LARGE SCALE GENOMIC DNA]</scope>
</reference>
<dbReference type="AlphaFoldDB" id="A0A075ACL0"/>
<dbReference type="Proteomes" id="UP000054324">
    <property type="component" value="Unassembled WGS sequence"/>
</dbReference>